<evidence type="ECO:0000313" key="7">
    <source>
        <dbReference type="EMBL" id="OQE00087.1"/>
    </source>
</evidence>
<dbReference type="Pfam" id="PF01476">
    <property type="entry name" value="LysM"/>
    <property type="match status" value="3"/>
</dbReference>
<feature type="region of interest" description="Disordered" evidence="4">
    <location>
        <begin position="98"/>
        <end position="121"/>
    </location>
</feature>
<evidence type="ECO:0000259" key="6">
    <source>
        <dbReference type="PROSITE" id="PS51782"/>
    </source>
</evidence>
<feature type="domain" description="LysM" evidence="6">
    <location>
        <begin position="226"/>
        <end position="272"/>
    </location>
</feature>
<dbReference type="InterPro" id="IPR018392">
    <property type="entry name" value="LysM"/>
</dbReference>
<dbReference type="Proteomes" id="UP000191518">
    <property type="component" value="Unassembled WGS sequence"/>
</dbReference>
<protein>
    <recommendedName>
        <fullName evidence="6">LysM domain-containing protein</fullName>
    </recommendedName>
</protein>
<dbReference type="EMBL" id="MDYP01000059">
    <property type="protein sequence ID" value="OQE00087.1"/>
    <property type="molecule type" value="Genomic_DNA"/>
</dbReference>
<feature type="signal peptide" evidence="5">
    <location>
        <begin position="1"/>
        <end position="23"/>
    </location>
</feature>
<feature type="region of interest" description="Disordered" evidence="4">
    <location>
        <begin position="281"/>
        <end position="304"/>
    </location>
</feature>
<comment type="caution">
    <text evidence="7">The sequence shown here is derived from an EMBL/GenBank/DDBJ whole genome shotgun (WGS) entry which is preliminary data.</text>
</comment>
<dbReference type="GO" id="GO:0008061">
    <property type="term" value="F:chitin binding"/>
    <property type="evidence" value="ECO:0007669"/>
    <property type="project" value="UniProtKB-KW"/>
</dbReference>
<evidence type="ECO:0000313" key="8">
    <source>
        <dbReference type="Proteomes" id="UP000191518"/>
    </source>
</evidence>
<keyword evidence="8" id="KW-1185">Reference proteome</keyword>
<organism evidence="7 8">
    <name type="scientific">Penicillium vulpinum</name>
    <dbReference type="NCBI Taxonomy" id="29845"/>
    <lineage>
        <taxon>Eukaryota</taxon>
        <taxon>Fungi</taxon>
        <taxon>Dikarya</taxon>
        <taxon>Ascomycota</taxon>
        <taxon>Pezizomycotina</taxon>
        <taxon>Eurotiomycetes</taxon>
        <taxon>Eurotiomycetidae</taxon>
        <taxon>Eurotiales</taxon>
        <taxon>Aspergillaceae</taxon>
        <taxon>Penicillium</taxon>
    </lineage>
</organism>
<dbReference type="InterPro" id="IPR036779">
    <property type="entry name" value="LysM_dom_sf"/>
</dbReference>
<feature type="domain" description="LysM" evidence="6">
    <location>
        <begin position="380"/>
        <end position="426"/>
    </location>
</feature>
<keyword evidence="3" id="KW-0843">Virulence</keyword>
<evidence type="ECO:0000256" key="3">
    <source>
        <dbReference type="ARBA" id="ARBA00023026"/>
    </source>
</evidence>
<dbReference type="CDD" id="cd00118">
    <property type="entry name" value="LysM"/>
    <property type="match status" value="4"/>
</dbReference>
<reference evidence="8" key="1">
    <citation type="journal article" date="2017" name="Nat. Microbiol.">
        <title>Global analysis of biosynthetic gene clusters reveals vast potential of secondary metabolite production in Penicillium species.</title>
        <authorList>
            <person name="Nielsen J.C."/>
            <person name="Grijseels S."/>
            <person name="Prigent S."/>
            <person name="Ji B."/>
            <person name="Dainat J."/>
            <person name="Nielsen K.F."/>
            <person name="Frisvad J.C."/>
            <person name="Workman M."/>
            <person name="Nielsen J."/>
        </authorList>
    </citation>
    <scope>NUCLEOTIDE SEQUENCE [LARGE SCALE GENOMIC DNA]</scope>
    <source>
        <strain evidence="8">IBT 29486</strain>
    </source>
</reference>
<dbReference type="SUPFAM" id="SSF54106">
    <property type="entry name" value="LysM domain"/>
    <property type="match status" value="4"/>
</dbReference>
<evidence type="ECO:0000256" key="4">
    <source>
        <dbReference type="SAM" id="MobiDB-lite"/>
    </source>
</evidence>
<proteinExistence type="predicted"/>
<dbReference type="PANTHER" id="PTHR34997:SF2">
    <property type="entry name" value="LYSM DOMAIN-CONTAINING PROTEIN-RELATED"/>
    <property type="match status" value="1"/>
</dbReference>
<keyword evidence="1" id="KW-0147">Chitin-binding</keyword>
<evidence type="ECO:0000256" key="2">
    <source>
        <dbReference type="ARBA" id="ARBA00022729"/>
    </source>
</evidence>
<dbReference type="AlphaFoldDB" id="A0A1V6RE63"/>
<dbReference type="Gene3D" id="3.10.350.10">
    <property type="entry name" value="LysM domain"/>
    <property type="match status" value="5"/>
</dbReference>
<name>A0A1V6RE63_9EURO</name>
<dbReference type="PROSITE" id="PS51782">
    <property type="entry name" value="LYSM"/>
    <property type="match status" value="4"/>
</dbReference>
<feature type="compositionally biased region" description="Low complexity" evidence="4">
    <location>
        <begin position="103"/>
        <end position="120"/>
    </location>
</feature>
<dbReference type="PANTHER" id="PTHR34997">
    <property type="entry name" value="AM15"/>
    <property type="match status" value="1"/>
</dbReference>
<dbReference type="InterPro" id="IPR052210">
    <property type="entry name" value="LysM1-like"/>
</dbReference>
<gene>
    <name evidence="7" type="ORF">PENVUL_c059G04710</name>
</gene>
<keyword evidence="2 5" id="KW-0732">Signal</keyword>
<accession>A0A1V6RE63</accession>
<feature type="domain" description="LysM" evidence="6">
    <location>
        <begin position="314"/>
        <end position="363"/>
    </location>
</feature>
<evidence type="ECO:0000256" key="5">
    <source>
        <dbReference type="SAM" id="SignalP"/>
    </source>
</evidence>
<feature type="chain" id="PRO_5012212646" description="LysM domain-containing protein" evidence="5">
    <location>
        <begin position="24"/>
        <end position="428"/>
    </location>
</feature>
<feature type="domain" description="LysM" evidence="6">
    <location>
        <begin position="139"/>
        <end position="185"/>
    </location>
</feature>
<dbReference type="STRING" id="29845.A0A1V6RE63"/>
<dbReference type="SMART" id="SM00257">
    <property type="entry name" value="LysM"/>
    <property type="match status" value="4"/>
</dbReference>
<evidence type="ECO:0000256" key="1">
    <source>
        <dbReference type="ARBA" id="ARBA00022669"/>
    </source>
</evidence>
<sequence length="428" mass="45819">MTRSSSRLAGLLALSLALCGVEARPPTLKAASPNLPSDPSTISTCTWWWDNDDGAIACEDMPFEWGISMEDFLLWNPSITADCGNYLTGRSYCVEAPAGGTGPSPTTTATTTTGPAPTSGNGIETPLPTRPGMADNCNAFYYVEVGDSCPSITSVHGITTAQFIEWNPSVGPDCTGLWASYYLCVSVIGHNPVTTTTKTTSTPPGPTNGIETPLPIQPGMVDNCDAFHLVKSGDICDTIAATYKITTTQFATWNSAVGPTCSGLWANTYACVSVIGHTPNPTTTTTTTTKPPPTTTSATGPSPTQSGLTATCVTFYKAQNGDTCEIIARQKFRYIYSLPLFKRWNPAVGENCDNLLPGYYYCVATELHQPMPGIIDTCKGYYQVKDGDSCWSIQQQYGITATEFNRWNPLVGSSCSSLWLRYFVCVGV</sequence>